<gene>
    <name evidence="1" type="ORF">D3869_25050</name>
</gene>
<sequence>MRGGRSPFKGRQFTAEVILSAERGHGELWRFAKLRQCKCLNNMVEQDHRRVERLVQPGLGFRSFRTARPSLRATRSWS</sequence>
<keyword evidence="1" id="KW-0614">Plasmid</keyword>
<dbReference type="Proteomes" id="UP000298693">
    <property type="component" value="Plasmid p2"/>
</dbReference>
<name>A0A4D8R924_AZOBR</name>
<geneLocation type="plasmid" evidence="1">
    <name>p2</name>
</geneLocation>
<accession>A0A4D8R924</accession>
<evidence type="ECO:0000313" key="2">
    <source>
        <dbReference type="Proteomes" id="UP000298693"/>
    </source>
</evidence>
<dbReference type="AlphaFoldDB" id="A0A4D8R924"/>
<organism evidence="1 2">
    <name type="scientific">Azospirillum brasilense</name>
    <dbReference type="NCBI Taxonomy" id="192"/>
    <lineage>
        <taxon>Bacteria</taxon>
        <taxon>Pseudomonadati</taxon>
        <taxon>Pseudomonadota</taxon>
        <taxon>Alphaproteobacteria</taxon>
        <taxon>Rhodospirillales</taxon>
        <taxon>Azospirillaceae</taxon>
        <taxon>Azospirillum</taxon>
    </lineage>
</organism>
<dbReference type="EMBL" id="CP032347">
    <property type="protein sequence ID" value="QCO18501.1"/>
    <property type="molecule type" value="Genomic_DNA"/>
</dbReference>
<evidence type="ECO:0000313" key="1">
    <source>
        <dbReference type="EMBL" id="QCO18501.1"/>
    </source>
</evidence>
<proteinExistence type="predicted"/>
<reference evidence="1 2" key="1">
    <citation type="submission" date="2018-09" db="EMBL/GenBank/DDBJ databases">
        <title>Whole genome based analysis of evolution and adaptive divergence in Indian and Brazilian strains of Azospirillum brasilense.</title>
        <authorList>
            <person name="Singh C."/>
            <person name="Tripathi A.K."/>
        </authorList>
    </citation>
    <scope>NUCLEOTIDE SEQUENCE [LARGE SCALE GENOMIC DNA]</scope>
    <source>
        <strain evidence="1 2">MTCC4039</strain>
        <plasmid evidence="1 2">p2</plasmid>
    </source>
</reference>
<protein>
    <submittedName>
        <fullName evidence="1">Uncharacterized protein</fullName>
    </submittedName>
</protein>